<name>A0A379I636_PSEFL</name>
<proteinExistence type="inferred from homology"/>
<dbReference type="Gene3D" id="1.10.287.1120">
    <property type="entry name" value="Bipartite methylase S protein"/>
    <property type="match status" value="1"/>
</dbReference>
<evidence type="ECO:0000313" key="6">
    <source>
        <dbReference type="EMBL" id="SUD27497.1"/>
    </source>
</evidence>
<gene>
    <name evidence="6" type="primary">hsdS</name>
    <name evidence="6" type="ORF">NCTC10392_00363</name>
</gene>
<dbReference type="SUPFAM" id="SSF116734">
    <property type="entry name" value="DNA methylase specificity domain"/>
    <property type="match status" value="2"/>
</dbReference>
<keyword evidence="4" id="KW-0175">Coiled coil</keyword>
<dbReference type="PANTHER" id="PTHR30408:SF12">
    <property type="entry name" value="TYPE I RESTRICTION ENZYME MJAVIII SPECIFICITY SUBUNIT"/>
    <property type="match status" value="1"/>
</dbReference>
<keyword evidence="2" id="KW-0680">Restriction system</keyword>
<dbReference type="EMBL" id="UGUS01000002">
    <property type="protein sequence ID" value="SUD27497.1"/>
    <property type="molecule type" value="Genomic_DNA"/>
</dbReference>
<evidence type="ECO:0000259" key="5">
    <source>
        <dbReference type="Pfam" id="PF01420"/>
    </source>
</evidence>
<reference evidence="6 7" key="1">
    <citation type="submission" date="2018-06" db="EMBL/GenBank/DDBJ databases">
        <authorList>
            <consortium name="Pathogen Informatics"/>
            <person name="Doyle S."/>
        </authorList>
    </citation>
    <scope>NUCLEOTIDE SEQUENCE [LARGE SCALE GENOMIC DNA]</scope>
    <source>
        <strain evidence="6 7">NCTC10392</strain>
    </source>
</reference>
<comment type="similarity">
    <text evidence="1">Belongs to the type-I restriction system S methylase family.</text>
</comment>
<dbReference type="InterPro" id="IPR052021">
    <property type="entry name" value="Type-I_RS_S_subunit"/>
</dbReference>
<sequence length="408" mass="45472">MVPDGWKSAVLDELCKKISVGLAISVTPFMRERGVKLIRNQNIKRNAFNESSVVYISPEFAAANKSKMVKAGDVVAVRTGSNIGEACVIPSSFENALTFTTLIARPDPRYLNSFYLSAHINSDIGISEVNRLMAGGGKPNLNSGELKKYEILVPSLAEQREIARILSTWDQAIATIEQLLENSQQQKKALMQQLLGNPGSSTQGLKPKNFKRITDIAERIQRKSDGGGHPVLTISSLGGFVRQDEKYSRFMAGKSVENYILLRQGEFAYNKGNSKTYEFGCIFDLESFETGMVPHVYVCFKLKPNLSHRYFKYLFEADYLKPQLGQLVNTGVRNNGLLNIKPSEFMNTKIPVPALPEQEYIANVLHTASKQITALEQKLVCVQREKKALMQQLLTGKCRVKIDGQEVA</sequence>
<dbReference type="GO" id="GO:0009307">
    <property type="term" value="P:DNA restriction-modification system"/>
    <property type="evidence" value="ECO:0007669"/>
    <property type="project" value="UniProtKB-KW"/>
</dbReference>
<dbReference type="InterPro" id="IPR044946">
    <property type="entry name" value="Restrct_endonuc_typeI_TRD_sf"/>
</dbReference>
<dbReference type="Proteomes" id="UP000255125">
    <property type="component" value="Unassembled WGS sequence"/>
</dbReference>
<organism evidence="6 7">
    <name type="scientific">Pseudomonas fluorescens</name>
    <dbReference type="NCBI Taxonomy" id="294"/>
    <lineage>
        <taxon>Bacteria</taxon>
        <taxon>Pseudomonadati</taxon>
        <taxon>Pseudomonadota</taxon>
        <taxon>Gammaproteobacteria</taxon>
        <taxon>Pseudomonadales</taxon>
        <taxon>Pseudomonadaceae</taxon>
        <taxon>Pseudomonas</taxon>
    </lineage>
</organism>
<protein>
    <submittedName>
        <fullName evidence="6">Restriction modification system DNA specificity subunit</fullName>
    </submittedName>
</protein>
<dbReference type="Pfam" id="PF01420">
    <property type="entry name" value="Methylase_S"/>
    <property type="match status" value="2"/>
</dbReference>
<feature type="coiled-coil region" evidence="4">
    <location>
        <begin position="365"/>
        <end position="392"/>
    </location>
</feature>
<dbReference type="OrthoDB" id="9798929at2"/>
<evidence type="ECO:0000256" key="3">
    <source>
        <dbReference type="ARBA" id="ARBA00023125"/>
    </source>
</evidence>
<feature type="domain" description="Type I restriction modification DNA specificity" evidence="5">
    <location>
        <begin position="3"/>
        <end position="181"/>
    </location>
</feature>
<dbReference type="InterPro" id="IPR000055">
    <property type="entry name" value="Restrct_endonuc_typeI_TRD"/>
</dbReference>
<evidence type="ECO:0000256" key="4">
    <source>
        <dbReference type="SAM" id="Coils"/>
    </source>
</evidence>
<dbReference type="RefSeq" id="WP_054896629.1">
    <property type="nucleotide sequence ID" value="NZ_UGUS01000002.1"/>
</dbReference>
<dbReference type="PANTHER" id="PTHR30408">
    <property type="entry name" value="TYPE-1 RESTRICTION ENZYME ECOKI SPECIFICITY PROTEIN"/>
    <property type="match status" value="1"/>
</dbReference>
<evidence type="ECO:0000256" key="2">
    <source>
        <dbReference type="ARBA" id="ARBA00022747"/>
    </source>
</evidence>
<feature type="domain" description="Type I restriction modification DNA specificity" evidence="5">
    <location>
        <begin position="295"/>
        <end position="378"/>
    </location>
</feature>
<accession>A0A379I636</accession>
<dbReference type="Gene3D" id="3.90.220.20">
    <property type="entry name" value="DNA methylase specificity domains"/>
    <property type="match status" value="2"/>
</dbReference>
<evidence type="ECO:0000256" key="1">
    <source>
        <dbReference type="ARBA" id="ARBA00010923"/>
    </source>
</evidence>
<dbReference type="GO" id="GO:0003677">
    <property type="term" value="F:DNA binding"/>
    <property type="evidence" value="ECO:0007669"/>
    <property type="project" value="UniProtKB-KW"/>
</dbReference>
<dbReference type="REBASE" id="416103">
    <property type="entry name" value="S.Pfl10392ORF364P"/>
</dbReference>
<evidence type="ECO:0000313" key="7">
    <source>
        <dbReference type="Proteomes" id="UP000255125"/>
    </source>
</evidence>
<keyword evidence="3" id="KW-0238">DNA-binding</keyword>
<dbReference type="AlphaFoldDB" id="A0A379I636"/>